<dbReference type="PANTHER" id="PTHR13271">
    <property type="entry name" value="UNCHARACTERIZED PUTATIVE METHYLTRANSFERASE"/>
    <property type="match status" value="1"/>
</dbReference>
<dbReference type="SUPFAM" id="SSF82199">
    <property type="entry name" value="SET domain"/>
    <property type="match status" value="1"/>
</dbReference>
<dbReference type="GO" id="GO:0016279">
    <property type="term" value="F:protein-lysine N-methyltransferase activity"/>
    <property type="evidence" value="ECO:0007669"/>
    <property type="project" value="TreeGrafter"/>
</dbReference>
<dbReference type="PROSITE" id="PS50280">
    <property type="entry name" value="SET"/>
    <property type="match status" value="1"/>
</dbReference>
<feature type="domain" description="SET" evidence="2">
    <location>
        <begin position="76"/>
        <end position="363"/>
    </location>
</feature>
<dbReference type="Gene3D" id="3.90.1410.10">
    <property type="entry name" value="set domain protein methyltransferase, domain 1"/>
    <property type="match status" value="1"/>
</dbReference>
<sequence length="536" mass="62722">MGIWNISSGILSCPAALFDLRLLMVQHNRTREYGNSSQNSRTRIVLIIGTLARVDAIVRDLCAWLEENNVDLGAEKNLFLVQSENNCEGRCVISQKDYEPNSTILEFPLKFQINYRNAFKSDSLVKFLDWYAKKHPPIGQNLKLNRLDALYLFMIEQKFAKNSFLSKFINSLPHTYDTPEYFDKSLIDSLPDCFKRIILKRSQKLDLKFNFISNLLHECKKESQCKDIEDLCTNFTRDNFRWIFCSVNSRCFHAKESEICDKNEICQANKYFGKIKESDGEMQRAMKCSSLAEYERCLERSEEVRNNLCCLIPYLDFLNHSNEPNAFAFFDKDTQVFSLKSQASENLDCLAIRKGDQVYITYGPHDNLTLLIEYGFIINNNVYDKLSFSFDTLKELIRVDDSTEQFIWNCCIQKNLLYDLTCDQSEGPSWSLLKFLDFISCFDQTKNQSKKAKISTHDYNFYDINNFKDCKILFLKLLENIGGDLDRSLQKLEDLDDKVKKSYHFKMSRDLIKSYKLIVEFNTSLANDQERWAMMF</sequence>
<dbReference type="InterPro" id="IPR001214">
    <property type="entry name" value="SET_dom"/>
</dbReference>
<dbReference type="EMBL" id="REGN01004119">
    <property type="protein sequence ID" value="RNA19027.1"/>
    <property type="molecule type" value="Genomic_DNA"/>
</dbReference>
<dbReference type="InterPro" id="IPR046341">
    <property type="entry name" value="SET_dom_sf"/>
</dbReference>
<evidence type="ECO:0000256" key="1">
    <source>
        <dbReference type="SAM" id="SignalP"/>
    </source>
</evidence>
<dbReference type="InterPro" id="IPR050600">
    <property type="entry name" value="SETD3_SETD6_MTase"/>
</dbReference>
<dbReference type="Proteomes" id="UP000276133">
    <property type="component" value="Unassembled WGS sequence"/>
</dbReference>
<comment type="caution">
    <text evidence="3">The sequence shown here is derived from an EMBL/GenBank/DDBJ whole genome shotgun (WGS) entry which is preliminary data.</text>
</comment>
<feature type="chain" id="PRO_5018087765" evidence="1">
    <location>
        <begin position="16"/>
        <end position="536"/>
    </location>
</feature>
<evidence type="ECO:0000313" key="3">
    <source>
        <dbReference type="EMBL" id="RNA19027.1"/>
    </source>
</evidence>
<dbReference type="AlphaFoldDB" id="A0A3M7R625"/>
<dbReference type="STRING" id="10195.A0A3M7R625"/>
<feature type="signal peptide" evidence="1">
    <location>
        <begin position="1"/>
        <end position="15"/>
    </location>
</feature>
<accession>A0A3M7R625</accession>
<organism evidence="3 4">
    <name type="scientific">Brachionus plicatilis</name>
    <name type="common">Marine rotifer</name>
    <name type="synonym">Brachionus muelleri</name>
    <dbReference type="NCBI Taxonomy" id="10195"/>
    <lineage>
        <taxon>Eukaryota</taxon>
        <taxon>Metazoa</taxon>
        <taxon>Spiralia</taxon>
        <taxon>Gnathifera</taxon>
        <taxon>Rotifera</taxon>
        <taxon>Eurotatoria</taxon>
        <taxon>Monogononta</taxon>
        <taxon>Pseudotrocha</taxon>
        <taxon>Ploima</taxon>
        <taxon>Brachionidae</taxon>
        <taxon>Brachionus</taxon>
    </lineage>
</organism>
<gene>
    <name evidence="3" type="ORF">BpHYR1_054271</name>
</gene>
<dbReference type="PANTHER" id="PTHR13271:SF151">
    <property type="entry name" value="SET DOMAIN-CONTAINING PROTEIN 4"/>
    <property type="match status" value="1"/>
</dbReference>
<dbReference type="OrthoDB" id="341421at2759"/>
<protein>
    <submittedName>
        <fullName evidence="3">SET domain-containing 4 isoform X1</fullName>
    </submittedName>
</protein>
<proteinExistence type="predicted"/>
<name>A0A3M7R625_BRAPC</name>
<reference evidence="3 4" key="1">
    <citation type="journal article" date="2018" name="Sci. Rep.">
        <title>Genomic signatures of local adaptation to the degree of environmental predictability in rotifers.</title>
        <authorList>
            <person name="Franch-Gras L."/>
            <person name="Hahn C."/>
            <person name="Garcia-Roger E.M."/>
            <person name="Carmona M.J."/>
            <person name="Serra M."/>
            <person name="Gomez A."/>
        </authorList>
    </citation>
    <scope>NUCLEOTIDE SEQUENCE [LARGE SCALE GENOMIC DNA]</scope>
    <source>
        <strain evidence="3">HYR1</strain>
    </source>
</reference>
<evidence type="ECO:0000259" key="2">
    <source>
        <dbReference type="PROSITE" id="PS50280"/>
    </source>
</evidence>
<evidence type="ECO:0000313" key="4">
    <source>
        <dbReference type="Proteomes" id="UP000276133"/>
    </source>
</evidence>
<keyword evidence="4" id="KW-1185">Reference proteome</keyword>
<keyword evidence="1" id="KW-0732">Signal</keyword>